<accession>A0AAV3UAU0</accession>
<evidence type="ECO:0000256" key="1">
    <source>
        <dbReference type="SAM" id="MobiDB-lite"/>
    </source>
</evidence>
<organism evidence="2 3">
    <name type="scientific">Haladaptatus pallidirubidus</name>
    <dbReference type="NCBI Taxonomy" id="1008152"/>
    <lineage>
        <taxon>Archaea</taxon>
        <taxon>Methanobacteriati</taxon>
        <taxon>Methanobacteriota</taxon>
        <taxon>Stenosarchaea group</taxon>
        <taxon>Halobacteria</taxon>
        <taxon>Halobacteriales</taxon>
        <taxon>Haladaptataceae</taxon>
        <taxon>Haladaptatus</taxon>
    </lineage>
</organism>
<gene>
    <name evidence="2" type="ORF">GCM10025751_00750</name>
</gene>
<evidence type="ECO:0008006" key="4">
    <source>
        <dbReference type="Google" id="ProtNLM"/>
    </source>
</evidence>
<reference evidence="2 3" key="1">
    <citation type="journal article" date="2019" name="Int. J. Syst. Evol. Microbiol.">
        <title>The Global Catalogue of Microorganisms (GCM) 10K type strain sequencing project: providing services to taxonomists for standard genome sequencing and annotation.</title>
        <authorList>
            <consortium name="The Broad Institute Genomics Platform"/>
            <consortium name="The Broad Institute Genome Sequencing Center for Infectious Disease"/>
            <person name="Wu L."/>
            <person name="Ma J."/>
        </authorList>
    </citation>
    <scope>NUCLEOTIDE SEQUENCE [LARGE SCALE GENOMIC DNA]</scope>
    <source>
        <strain evidence="2 3">JCM 17504</strain>
    </source>
</reference>
<dbReference type="Proteomes" id="UP001501729">
    <property type="component" value="Unassembled WGS sequence"/>
</dbReference>
<dbReference type="AlphaFoldDB" id="A0AAV3UAU0"/>
<proteinExistence type="predicted"/>
<evidence type="ECO:0000313" key="2">
    <source>
        <dbReference type="EMBL" id="GAA5040315.1"/>
    </source>
</evidence>
<comment type="caution">
    <text evidence="2">The sequence shown here is derived from an EMBL/GenBank/DDBJ whole genome shotgun (WGS) entry which is preliminary data.</text>
</comment>
<feature type="compositionally biased region" description="Polar residues" evidence="1">
    <location>
        <begin position="1"/>
        <end position="17"/>
    </location>
</feature>
<dbReference type="EMBL" id="BAABKX010000001">
    <property type="protein sequence ID" value="GAA5040315.1"/>
    <property type="molecule type" value="Genomic_DNA"/>
</dbReference>
<feature type="region of interest" description="Disordered" evidence="1">
    <location>
        <begin position="1"/>
        <end position="41"/>
    </location>
</feature>
<keyword evidence="3" id="KW-1185">Reference proteome</keyword>
<protein>
    <recommendedName>
        <fullName evidence="4">CHAT domain-containing protein</fullName>
    </recommendedName>
</protein>
<name>A0AAV3UAU0_9EURY</name>
<evidence type="ECO:0000313" key="3">
    <source>
        <dbReference type="Proteomes" id="UP001501729"/>
    </source>
</evidence>
<sequence>MRAVSSFGSALKTTSPERSFPTLRDHPPLVESGNEFSVPKSVERPDTGIEIEVPQEYASVYAVTPLAFYLGAKVVPGRVPRLVTDDFEYSLTGSADFEQTVADTLQQVFFLDCVTRTEGYYDFTIQSCQTVKERLDIDFADLYDSSLTEQLTTYLSIPSEILEPHMPQWHLTTDVVPTLGNAEILPFVADDLSLVRCPAEPTGKSLRPQPPAIAEFCRTTSMDGESDPSSELVVEPTPTNTMEHAWVGKGCPLGSNKLTVDSRRRRIEQEPAEQPNIRIQVVCNDEGMKAEGAVEEMYGFRDLVEYDVDIEYDLTTDELRKMLREPIDFLHYIGHVDHQGIQCTNGTLDTTALETIGVRMFLLNACRSYKQGKALIEKGSQAGIVTVSDVSNRSATKVGQSLARLLNAGFSLRSALPIAQKQTLFGHQYLIIGDGGATICQSPSGFGTHLKIIPKSKGKYTVEIYTYLVPTHSAGTIYNSYHKESYTSYLSPGYIDSVKMAADELDQYLNRQQYVIEYDGDIYWSDDISASDLT</sequence>